<dbReference type="InterPro" id="IPR004381">
    <property type="entry name" value="Glycerate_kinase"/>
</dbReference>
<dbReference type="InterPro" id="IPR018197">
    <property type="entry name" value="Glycerate_kinase_RE-like"/>
</dbReference>
<evidence type="ECO:0000313" key="6">
    <source>
        <dbReference type="Proteomes" id="UP000275076"/>
    </source>
</evidence>
<evidence type="ECO:0000256" key="1">
    <source>
        <dbReference type="ARBA" id="ARBA00006284"/>
    </source>
</evidence>
<keyword evidence="6" id="KW-1185">Reference proteome</keyword>
<protein>
    <submittedName>
        <fullName evidence="5">Glycerate kinase</fullName>
    </submittedName>
</protein>
<dbReference type="InterPro" id="IPR018193">
    <property type="entry name" value="Glyc_kinase_flavodox-like_fold"/>
</dbReference>
<dbReference type="EMBL" id="RBVX01000002">
    <property type="protein sequence ID" value="RSL34947.1"/>
    <property type="molecule type" value="Genomic_DNA"/>
</dbReference>
<dbReference type="GO" id="GO:0008887">
    <property type="term" value="F:glycerate kinase activity"/>
    <property type="evidence" value="ECO:0007669"/>
    <property type="project" value="UniProtKB-UniRule"/>
</dbReference>
<keyword evidence="3 4" id="KW-0418">Kinase</keyword>
<dbReference type="Gene3D" id="3.90.1510.10">
    <property type="entry name" value="Glycerate kinase, domain 2"/>
    <property type="match status" value="1"/>
</dbReference>
<dbReference type="OrthoDB" id="9774290at2"/>
<comment type="similarity">
    <text evidence="1 4">Belongs to the glycerate kinase type-1 family.</text>
</comment>
<evidence type="ECO:0000256" key="2">
    <source>
        <dbReference type="ARBA" id="ARBA00022679"/>
    </source>
</evidence>
<dbReference type="Gene3D" id="3.40.50.10350">
    <property type="entry name" value="Glycerate kinase, domain 1"/>
    <property type="match status" value="1"/>
</dbReference>
<keyword evidence="2 4" id="KW-0808">Transferase</keyword>
<dbReference type="RefSeq" id="WP_125554505.1">
    <property type="nucleotide sequence ID" value="NZ_RBVX01000002.1"/>
</dbReference>
<sequence length="380" mass="39770">MKLVIAPDSFKESMTAMQAAKSIEQGFRQVYNDQLTSELIPMADGGEGTTRSMVDALDGTLHEEVVTGPNGSRVKAVYAVLGDKKTAVIEMAEASGLALVPKEERNPLFATTFGTGELIKAALDKGVKKIILGIGGSATNDGGAGMFQALGGELLDELGQELPVGGASLARLNAVNCSNLDQRLSHTDIITACDVNNPLTGEDGASVIYGPQKGADDKMIKQLDDALYQYAEVIWNQLGIDVNNLPGAGAAGGLGAGLKAFLDAELEPGIDIVLKETRFHERAQAADLVITGEGKIDKQTVFGKTPVGVAKAVPNKDNTSVIALCGQLGEGYEAVFSHGITAAFSIMPGPASVETAMENGPAYIEQLARNIAALWKVKQK</sequence>
<dbReference type="InterPro" id="IPR036129">
    <property type="entry name" value="Glycerate_kinase_sf"/>
</dbReference>
<dbReference type="Proteomes" id="UP000275076">
    <property type="component" value="Unassembled WGS sequence"/>
</dbReference>
<dbReference type="AlphaFoldDB" id="A0A428N977"/>
<gene>
    <name evidence="5" type="ORF">D7Z54_03730</name>
</gene>
<reference evidence="5 6" key="1">
    <citation type="submission" date="2018-10" db="EMBL/GenBank/DDBJ databases">
        <title>Draft genome sequence of Bacillus salarius IM0101, isolated from a hypersaline soil in Inner Mongolia, China.</title>
        <authorList>
            <person name="Yamprayoonswat W."/>
            <person name="Boonvisut S."/>
            <person name="Jumpathong W."/>
            <person name="Sittihan S."/>
            <person name="Ruangsuj P."/>
            <person name="Wanthongcharoen S."/>
            <person name="Thongpramul N."/>
            <person name="Pimmason S."/>
            <person name="Yu B."/>
            <person name="Yasawong M."/>
        </authorList>
    </citation>
    <scope>NUCLEOTIDE SEQUENCE [LARGE SCALE GENOMIC DNA]</scope>
    <source>
        <strain evidence="5 6">IM0101</strain>
    </source>
</reference>
<comment type="caution">
    <text evidence="5">The sequence shown here is derived from an EMBL/GenBank/DDBJ whole genome shotgun (WGS) entry which is preliminary data.</text>
</comment>
<evidence type="ECO:0000256" key="3">
    <source>
        <dbReference type="ARBA" id="ARBA00022777"/>
    </source>
</evidence>
<evidence type="ECO:0000313" key="5">
    <source>
        <dbReference type="EMBL" id="RSL34947.1"/>
    </source>
</evidence>
<organism evidence="5 6">
    <name type="scientific">Salibacterium salarium</name>
    <dbReference type="NCBI Taxonomy" id="284579"/>
    <lineage>
        <taxon>Bacteria</taxon>
        <taxon>Bacillati</taxon>
        <taxon>Bacillota</taxon>
        <taxon>Bacilli</taxon>
        <taxon>Bacillales</taxon>
        <taxon>Bacillaceae</taxon>
    </lineage>
</organism>
<name>A0A428N977_9BACI</name>
<dbReference type="NCBIfam" id="TIGR00045">
    <property type="entry name" value="glycerate kinase"/>
    <property type="match status" value="1"/>
</dbReference>
<accession>A0A428N977</accession>
<dbReference type="PIRSF" id="PIRSF006078">
    <property type="entry name" value="GlxK"/>
    <property type="match status" value="1"/>
</dbReference>
<proteinExistence type="inferred from homology"/>
<dbReference type="Pfam" id="PF02595">
    <property type="entry name" value="Gly_kinase"/>
    <property type="match status" value="1"/>
</dbReference>
<dbReference type="PANTHER" id="PTHR21599">
    <property type="entry name" value="GLYCERATE KINASE"/>
    <property type="match status" value="1"/>
</dbReference>
<dbReference type="SUPFAM" id="SSF110738">
    <property type="entry name" value="Glycerate kinase I"/>
    <property type="match status" value="1"/>
</dbReference>
<dbReference type="PANTHER" id="PTHR21599:SF0">
    <property type="entry name" value="GLYCERATE KINASE"/>
    <property type="match status" value="1"/>
</dbReference>
<evidence type="ECO:0000256" key="4">
    <source>
        <dbReference type="PIRNR" id="PIRNR006078"/>
    </source>
</evidence>
<dbReference type="GO" id="GO:0031388">
    <property type="term" value="P:organic acid phosphorylation"/>
    <property type="evidence" value="ECO:0007669"/>
    <property type="project" value="UniProtKB-UniRule"/>
</dbReference>